<dbReference type="STRING" id="630390.A0A180GSQ9"/>
<dbReference type="GO" id="GO:0005524">
    <property type="term" value="F:ATP binding"/>
    <property type="evidence" value="ECO:0007669"/>
    <property type="project" value="InterPro"/>
</dbReference>
<dbReference type="Pfam" id="PF00270">
    <property type="entry name" value="DEAD"/>
    <property type="match status" value="1"/>
</dbReference>
<dbReference type="OrthoDB" id="2499463at2759"/>
<evidence type="ECO:0000256" key="3">
    <source>
        <dbReference type="ARBA" id="ARBA00023235"/>
    </source>
</evidence>
<gene>
    <name evidence="7" type="ORF">PTTG_09310</name>
</gene>
<reference evidence="7" key="2">
    <citation type="submission" date="2016-05" db="EMBL/GenBank/DDBJ databases">
        <title>Comparative analysis highlights variable genome content of wheat rusts and divergence of the mating loci.</title>
        <authorList>
            <person name="Cuomo C.A."/>
            <person name="Bakkeren G."/>
            <person name="Szabo L."/>
            <person name="Khalil H."/>
            <person name="Joly D."/>
            <person name="Goldberg J."/>
            <person name="Young S."/>
            <person name="Zeng Q."/>
            <person name="Fellers J."/>
        </authorList>
    </citation>
    <scope>NUCLEOTIDE SEQUENCE [LARGE SCALE GENOMIC DNA]</scope>
    <source>
        <strain evidence="7">1-1 BBBD Race 1</strain>
    </source>
</reference>
<dbReference type="Proteomes" id="UP000005240">
    <property type="component" value="Unassembled WGS sequence"/>
</dbReference>
<dbReference type="EC" id="5.6.2.4" evidence="5"/>
<dbReference type="VEuPathDB" id="FungiDB:PTTG_09310"/>
<accession>A0A180GSQ9</accession>
<dbReference type="PROSITE" id="PS51192">
    <property type="entry name" value="HELICASE_ATP_BIND_1"/>
    <property type="match status" value="1"/>
</dbReference>
<dbReference type="AlphaFoldDB" id="A0A180GSQ9"/>
<dbReference type="GO" id="GO:0003677">
    <property type="term" value="F:DNA binding"/>
    <property type="evidence" value="ECO:0007669"/>
    <property type="project" value="UniProtKB-KW"/>
</dbReference>
<protein>
    <recommendedName>
        <fullName evidence="5">DNA 3'-5' helicase</fullName>
        <ecNumber evidence="5">5.6.2.4</ecNumber>
    </recommendedName>
</protein>
<dbReference type="EMBL" id="ADAS02000027">
    <property type="protein sequence ID" value="OAV95564.1"/>
    <property type="molecule type" value="Genomic_DNA"/>
</dbReference>
<evidence type="ECO:0000256" key="4">
    <source>
        <dbReference type="ARBA" id="ARBA00034617"/>
    </source>
</evidence>
<dbReference type="GO" id="GO:0005737">
    <property type="term" value="C:cytoplasm"/>
    <property type="evidence" value="ECO:0007669"/>
    <property type="project" value="TreeGrafter"/>
</dbReference>
<organism evidence="7">
    <name type="scientific">Puccinia triticina (isolate 1-1 / race 1 (BBBD))</name>
    <name type="common">Brown leaf rust fungus</name>
    <dbReference type="NCBI Taxonomy" id="630390"/>
    <lineage>
        <taxon>Eukaryota</taxon>
        <taxon>Fungi</taxon>
        <taxon>Dikarya</taxon>
        <taxon>Basidiomycota</taxon>
        <taxon>Pucciniomycotina</taxon>
        <taxon>Pucciniomycetes</taxon>
        <taxon>Pucciniales</taxon>
        <taxon>Pucciniaceae</taxon>
        <taxon>Puccinia</taxon>
    </lineage>
</organism>
<evidence type="ECO:0000256" key="1">
    <source>
        <dbReference type="ARBA" id="ARBA00005446"/>
    </source>
</evidence>
<evidence type="ECO:0000256" key="2">
    <source>
        <dbReference type="ARBA" id="ARBA00023125"/>
    </source>
</evidence>
<reference evidence="7" key="1">
    <citation type="submission" date="2009-11" db="EMBL/GenBank/DDBJ databases">
        <authorList>
            <consortium name="The Broad Institute Genome Sequencing Platform"/>
            <person name="Ward D."/>
            <person name="Feldgarden M."/>
            <person name="Earl A."/>
            <person name="Young S.K."/>
            <person name="Zeng Q."/>
            <person name="Koehrsen M."/>
            <person name="Alvarado L."/>
            <person name="Berlin A."/>
            <person name="Bochicchio J."/>
            <person name="Borenstein D."/>
            <person name="Chapman S.B."/>
            <person name="Chen Z."/>
            <person name="Engels R."/>
            <person name="Freedman E."/>
            <person name="Gellesch M."/>
            <person name="Goldberg J."/>
            <person name="Griggs A."/>
            <person name="Gujja S."/>
            <person name="Heilman E."/>
            <person name="Heiman D."/>
            <person name="Hepburn T."/>
            <person name="Howarth C."/>
            <person name="Jen D."/>
            <person name="Larson L."/>
            <person name="Lewis B."/>
            <person name="Mehta T."/>
            <person name="Park D."/>
            <person name="Pearson M."/>
            <person name="Roberts A."/>
            <person name="Saif S."/>
            <person name="Shea T."/>
            <person name="Shenoy N."/>
            <person name="Sisk P."/>
            <person name="Stolte C."/>
            <person name="Sykes S."/>
            <person name="Thomson T."/>
            <person name="Walk T."/>
            <person name="White J."/>
            <person name="Yandava C."/>
            <person name="Izard J."/>
            <person name="Baranova O.V."/>
            <person name="Blanton J.M."/>
            <person name="Tanner A.C."/>
            <person name="Dewhirst F.E."/>
            <person name="Haas B."/>
            <person name="Nusbaum C."/>
            <person name="Birren B."/>
        </authorList>
    </citation>
    <scope>NUCLEOTIDE SEQUENCE [LARGE SCALE GENOMIC DNA]</scope>
    <source>
        <strain evidence="7">1-1 BBBD Race 1</strain>
    </source>
</reference>
<proteinExistence type="inferred from homology"/>
<dbReference type="InterPro" id="IPR011545">
    <property type="entry name" value="DEAD/DEAH_box_helicase_dom"/>
</dbReference>
<dbReference type="PANTHER" id="PTHR13710:SF105">
    <property type="entry name" value="ATP-DEPENDENT DNA HELICASE Q1"/>
    <property type="match status" value="1"/>
</dbReference>
<dbReference type="PANTHER" id="PTHR13710">
    <property type="entry name" value="DNA HELICASE RECQ FAMILY MEMBER"/>
    <property type="match status" value="1"/>
</dbReference>
<dbReference type="GO" id="GO:0043138">
    <property type="term" value="F:3'-5' DNA helicase activity"/>
    <property type="evidence" value="ECO:0007669"/>
    <property type="project" value="UniProtKB-EC"/>
</dbReference>
<reference evidence="8 9" key="3">
    <citation type="journal article" date="2017" name="G3 (Bethesda)">
        <title>Comparative analysis highlights variable genome content of wheat rusts and divergence of the mating loci.</title>
        <authorList>
            <person name="Cuomo C.A."/>
            <person name="Bakkeren G."/>
            <person name="Khalil H.B."/>
            <person name="Panwar V."/>
            <person name="Joly D."/>
            <person name="Linning R."/>
            <person name="Sakthikumar S."/>
            <person name="Song X."/>
            <person name="Adiconis X."/>
            <person name="Fan L."/>
            <person name="Goldberg J.M."/>
            <person name="Levin J.Z."/>
            <person name="Young S."/>
            <person name="Zeng Q."/>
            <person name="Anikster Y."/>
            <person name="Bruce M."/>
            <person name="Wang M."/>
            <person name="Yin C."/>
            <person name="McCallum B."/>
            <person name="Szabo L.J."/>
            <person name="Hulbert S."/>
            <person name="Chen X."/>
            <person name="Fellers J.P."/>
        </authorList>
    </citation>
    <scope>NUCLEOTIDE SEQUENCE</scope>
    <source>
        <strain evidence="9">Isolate 1-1 / race 1 (BBBD)</strain>
        <strain evidence="8">isolate 1-1 / race 1 (BBBD)</strain>
    </source>
</reference>
<dbReference type="GO" id="GO:0000724">
    <property type="term" value="P:double-strand break repair via homologous recombination"/>
    <property type="evidence" value="ECO:0007669"/>
    <property type="project" value="TreeGrafter"/>
</dbReference>
<dbReference type="InterPro" id="IPR014001">
    <property type="entry name" value="Helicase_ATP-bd"/>
</dbReference>
<sequence length="418" mass="46254">MGESNLTQAIVDDCLPRYPENKPPKPVQVDVVANLVGGRHTFVMAGTGCGKSRISEMYYNLFAKSRKAVILVLNPLDALGNNQFLEKPATGYTAIKLKNQNFNQEVAADIKKGKYNFVYLSPEVFLNNAMFSKVYHDSAFQDCLALIVVDKAHMVCSWGLVANKEAKKSSTHKQHQDRAVFRPSYGELGRQMMATENTPVLLLSATCRPIAVTEILKSLKIPEDNIAFSRAELTRPELQILQFSMECSLKSAQDLLEMFPGKGEVADRDMVPTLIYSGTRNATLQVMKVVNEAHGTAGEEYNPDSALIQRYHTSTGDMDKEDTITGYERADFSCISCTMALGLGQNWKRVRRVIHMGRGDPLCISQMIGCCGWDGKPGLAILFVEAKRKFGLNTPKAIKKADKQANDTQMDALAITPV</sequence>
<dbReference type="SMART" id="SM00487">
    <property type="entry name" value="DEXDc"/>
    <property type="match status" value="1"/>
</dbReference>
<dbReference type="GO" id="GO:0009378">
    <property type="term" value="F:four-way junction helicase activity"/>
    <property type="evidence" value="ECO:0007669"/>
    <property type="project" value="TreeGrafter"/>
</dbReference>
<keyword evidence="2" id="KW-0238">DNA-binding</keyword>
<dbReference type="SUPFAM" id="SSF52540">
    <property type="entry name" value="P-loop containing nucleoside triphosphate hydrolases"/>
    <property type="match status" value="1"/>
</dbReference>
<dbReference type="Gene3D" id="3.40.50.300">
    <property type="entry name" value="P-loop containing nucleotide triphosphate hydrolases"/>
    <property type="match status" value="2"/>
</dbReference>
<dbReference type="GO" id="GO:0005694">
    <property type="term" value="C:chromosome"/>
    <property type="evidence" value="ECO:0007669"/>
    <property type="project" value="TreeGrafter"/>
</dbReference>
<comment type="similarity">
    <text evidence="1">Belongs to the helicase family. RecQ subfamily.</text>
</comment>
<comment type="catalytic activity">
    <reaction evidence="4">
        <text>Couples ATP hydrolysis with the unwinding of duplex DNA by translocating in the 3'-5' direction.</text>
        <dbReference type="EC" id="5.6.2.4"/>
    </reaction>
</comment>
<reference evidence="8" key="4">
    <citation type="submission" date="2025-05" db="UniProtKB">
        <authorList>
            <consortium name="EnsemblFungi"/>
        </authorList>
    </citation>
    <scope>IDENTIFICATION</scope>
    <source>
        <strain evidence="8">isolate 1-1 / race 1 (BBBD)</strain>
    </source>
</reference>
<keyword evidence="9" id="KW-1185">Reference proteome</keyword>
<feature type="domain" description="Helicase ATP-binding" evidence="6">
    <location>
        <begin position="32"/>
        <end position="225"/>
    </location>
</feature>
<evidence type="ECO:0000259" key="6">
    <source>
        <dbReference type="PROSITE" id="PS51192"/>
    </source>
</evidence>
<evidence type="ECO:0000313" key="9">
    <source>
        <dbReference type="Proteomes" id="UP000005240"/>
    </source>
</evidence>
<name>A0A180GSQ9_PUCT1</name>
<dbReference type="InterPro" id="IPR027417">
    <property type="entry name" value="P-loop_NTPase"/>
</dbReference>
<keyword evidence="3" id="KW-0413">Isomerase</keyword>
<evidence type="ECO:0000313" key="8">
    <source>
        <dbReference type="EnsemblFungi" id="PTTG_09310-t43_1-p1"/>
    </source>
</evidence>
<dbReference type="EnsemblFungi" id="PTTG_09310-t43_1">
    <property type="protein sequence ID" value="PTTG_09310-t43_1-p1"/>
    <property type="gene ID" value="PTTG_09310"/>
</dbReference>
<evidence type="ECO:0000256" key="5">
    <source>
        <dbReference type="ARBA" id="ARBA00034808"/>
    </source>
</evidence>
<evidence type="ECO:0000313" key="7">
    <source>
        <dbReference type="EMBL" id="OAV95564.1"/>
    </source>
</evidence>